<feature type="domain" description="P2X purinoreceptor 7 intracellular" evidence="2">
    <location>
        <begin position="57"/>
        <end position="106"/>
    </location>
</feature>
<dbReference type="Proteomes" id="UP001634394">
    <property type="component" value="Unassembled WGS sequence"/>
</dbReference>
<feature type="region of interest" description="Disordered" evidence="1">
    <location>
        <begin position="21"/>
        <end position="49"/>
    </location>
</feature>
<keyword evidence="4" id="KW-1185">Reference proteome</keyword>
<evidence type="ECO:0000256" key="1">
    <source>
        <dbReference type="SAM" id="MobiDB-lite"/>
    </source>
</evidence>
<reference evidence="3 4" key="1">
    <citation type="submission" date="2024-11" db="EMBL/GenBank/DDBJ databases">
        <title>Chromosome-level genome assembly of the freshwater bivalve Anodonta woodiana.</title>
        <authorList>
            <person name="Chen X."/>
        </authorList>
    </citation>
    <scope>NUCLEOTIDE SEQUENCE [LARGE SCALE GENOMIC DNA]</scope>
    <source>
        <strain evidence="3">MN2024</strain>
        <tissue evidence="3">Gills</tissue>
    </source>
</reference>
<dbReference type="PANTHER" id="PTHR36981">
    <property type="entry name" value="ZGC:195170"/>
    <property type="match status" value="1"/>
</dbReference>
<dbReference type="EMBL" id="JBJQND010000017">
    <property type="protein sequence ID" value="KAL3842849.1"/>
    <property type="molecule type" value="Genomic_DNA"/>
</dbReference>
<dbReference type="AlphaFoldDB" id="A0ABD3U087"/>
<dbReference type="Pfam" id="PF20478">
    <property type="entry name" value="P2RX7_C"/>
    <property type="match status" value="1"/>
</dbReference>
<feature type="compositionally biased region" description="Polar residues" evidence="1">
    <location>
        <begin position="32"/>
        <end position="41"/>
    </location>
</feature>
<protein>
    <recommendedName>
        <fullName evidence="2">P2X purinoreceptor 7 intracellular domain-containing protein</fullName>
    </recommendedName>
</protein>
<proteinExistence type="predicted"/>
<dbReference type="InterPro" id="IPR046815">
    <property type="entry name" value="P2RX7_C"/>
</dbReference>
<dbReference type="PANTHER" id="PTHR36981:SF1">
    <property type="entry name" value="P2X PURINORECEPTOR 7 INTRACELLULAR DOMAIN-CONTAINING PROTEIN"/>
    <property type="match status" value="1"/>
</dbReference>
<name>A0ABD3U087_SINWO</name>
<gene>
    <name evidence="3" type="ORF">ACJMK2_020830</name>
</gene>
<evidence type="ECO:0000259" key="2">
    <source>
        <dbReference type="Pfam" id="PF20478"/>
    </source>
</evidence>
<evidence type="ECO:0000313" key="4">
    <source>
        <dbReference type="Proteomes" id="UP001634394"/>
    </source>
</evidence>
<comment type="caution">
    <text evidence="3">The sequence shown here is derived from an EMBL/GenBank/DDBJ whole genome shotgun (WGS) entry which is preliminary data.</text>
</comment>
<organism evidence="3 4">
    <name type="scientific">Sinanodonta woodiana</name>
    <name type="common">Chinese pond mussel</name>
    <name type="synonym">Anodonta woodiana</name>
    <dbReference type="NCBI Taxonomy" id="1069815"/>
    <lineage>
        <taxon>Eukaryota</taxon>
        <taxon>Metazoa</taxon>
        <taxon>Spiralia</taxon>
        <taxon>Lophotrochozoa</taxon>
        <taxon>Mollusca</taxon>
        <taxon>Bivalvia</taxon>
        <taxon>Autobranchia</taxon>
        <taxon>Heteroconchia</taxon>
        <taxon>Palaeoheterodonta</taxon>
        <taxon>Unionida</taxon>
        <taxon>Unionoidea</taxon>
        <taxon>Unionidae</taxon>
        <taxon>Unioninae</taxon>
        <taxon>Sinanodonta</taxon>
    </lineage>
</organism>
<evidence type="ECO:0000313" key="3">
    <source>
        <dbReference type="EMBL" id="KAL3842849.1"/>
    </source>
</evidence>
<accession>A0ABD3U087</accession>
<sequence length="106" mass="12319">MASETDIKPYQFEPLWHDTPIVSIDDDDDENSMLSQSSSDNQDIRDRNGKRTTHISTDILICITYRQFMSWIWHHPGKGNRRILPSCAVCKIRDTYPDPLSNYVGF</sequence>